<sequence length="416" mass="46426">MNNQKFSPQRGGAYKGRQPVIDAIRGFSLLGILLSNMPLFMYGLDATTTSEIYPFNQTMFNVLEVLIIGSFYPIFLFLFGYGTQQLVYKLTTAKDIPQSSLIQQGWIANDRPKATLRRRFLMLSLLGVLHFILVWDGDILLSYGVLGFVLLLFINQKTKTLITWTIVLGVLMLSIYTEYTGSTPESLAESQNYYEQAQMSLGNGIYLEVIEFRLLGSLMEGIPGYALLILAPVTFLIYLPLALLGMIAARHGWFINPESKRGTYIKYAAILGIIGFVLNLAGVLMKESGISFGYSLIINGGPLLAFGYIFLFAYLYTRTSETGKMKQAFTAVGKLSLTNYLLHSMICTFIFYGYGIGLFGQLGLVAGTLLALAIYMLTAALSYLYLQRFHNGPVEWLLRKITYRSPKSSSKRNVSG</sequence>
<feature type="transmembrane region" description="Helical" evidence="1">
    <location>
        <begin position="62"/>
        <end position="81"/>
    </location>
</feature>
<feature type="transmembrane region" description="Helical" evidence="1">
    <location>
        <begin position="362"/>
        <end position="386"/>
    </location>
</feature>
<comment type="caution">
    <text evidence="3">The sequence shown here is derived from an EMBL/GenBank/DDBJ whole genome shotgun (WGS) entry which is preliminary data.</text>
</comment>
<protein>
    <submittedName>
        <fullName evidence="3">DUF418 domain-containing protein</fullName>
    </submittedName>
</protein>
<proteinExistence type="predicted"/>
<evidence type="ECO:0000259" key="2">
    <source>
        <dbReference type="Pfam" id="PF04235"/>
    </source>
</evidence>
<dbReference type="InterPro" id="IPR052529">
    <property type="entry name" value="Bact_Transport_Assoc"/>
</dbReference>
<keyword evidence="4" id="KW-1185">Reference proteome</keyword>
<dbReference type="Proteomes" id="UP001597169">
    <property type="component" value="Unassembled WGS sequence"/>
</dbReference>
<feature type="transmembrane region" description="Helical" evidence="1">
    <location>
        <begin position="337"/>
        <end position="356"/>
    </location>
</feature>
<feature type="transmembrane region" description="Helical" evidence="1">
    <location>
        <begin position="264"/>
        <end position="285"/>
    </location>
</feature>
<gene>
    <name evidence="3" type="ORF">ACFQ3J_17640</name>
</gene>
<dbReference type="EMBL" id="JBHTKX010000002">
    <property type="protein sequence ID" value="MFD1129994.1"/>
    <property type="molecule type" value="Genomic_DNA"/>
</dbReference>
<dbReference type="Pfam" id="PF04235">
    <property type="entry name" value="DUF418"/>
    <property type="match status" value="1"/>
</dbReference>
<keyword evidence="1" id="KW-0812">Transmembrane</keyword>
<dbReference type="PANTHER" id="PTHR30590:SF2">
    <property type="entry name" value="INNER MEMBRANE PROTEIN"/>
    <property type="match status" value="1"/>
</dbReference>
<dbReference type="InterPro" id="IPR007349">
    <property type="entry name" value="DUF418"/>
</dbReference>
<evidence type="ECO:0000313" key="4">
    <source>
        <dbReference type="Proteomes" id="UP001597169"/>
    </source>
</evidence>
<evidence type="ECO:0000256" key="1">
    <source>
        <dbReference type="SAM" id="Phobius"/>
    </source>
</evidence>
<feature type="domain" description="DUF418" evidence="2">
    <location>
        <begin position="248"/>
        <end position="404"/>
    </location>
</feature>
<feature type="transmembrane region" description="Helical" evidence="1">
    <location>
        <begin position="161"/>
        <end position="179"/>
    </location>
</feature>
<evidence type="ECO:0000313" key="3">
    <source>
        <dbReference type="EMBL" id="MFD1129994.1"/>
    </source>
</evidence>
<dbReference type="RefSeq" id="WP_251582930.1">
    <property type="nucleotide sequence ID" value="NZ_JBHTKX010000002.1"/>
</dbReference>
<name>A0ABW3PS96_9BACL</name>
<reference evidence="4" key="1">
    <citation type="journal article" date="2019" name="Int. J. Syst. Evol. Microbiol.">
        <title>The Global Catalogue of Microorganisms (GCM) 10K type strain sequencing project: providing services to taxonomists for standard genome sequencing and annotation.</title>
        <authorList>
            <consortium name="The Broad Institute Genomics Platform"/>
            <consortium name="The Broad Institute Genome Sequencing Center for Infectious Disease"/>
            <person name="Wu L."/>
            <person name="Ma J."/>
        </authorList>
    </citation>
    <scope>NUCLEOTIDE SEQUENCE [LARGE SCALE GENOMIC DNA]</scope>
    <source>
        <strain evidence="4">CCUG 53519</strain>
    </source>
</reference>
<accession>A0ABW3PS96</accession>
<organism evidence="3 4">
    <name type="scientific">Paenibacillus provencensis</name>
    <dbReference type="NCBI Taxonomy" id="441151"/>
    <lineage>
        <taxon>Bacteria</taxon>
        <taxon>Bacillati</taxon>
        <taxon>Bacillota</taxon>
        <taxon>Bacilli</taxon>
        <taxon>Bacillales</taxon>
        <taxon>Paenibacillaceae</taxon>
        <taxon>Paenibacillus</taxon>
    </lineage>
</organism>
<feature type="transmembrane region" description="Helical" evidence="1">
    <location>
        <begin position="139"/>
        <end position="154"/>
    </location>
</feature>
<feature type="transmembrane region" description="Helical" evidence="1">
    <location>
        <begin position="20"/>
        <end position="42"/>
    </location>
</feature>
<feature type="transmembrane region" description="Helical" evidence="1">
    <location>
        <begin position="116"/>
        <end position="133"/>
    </location>
</feature>
<keyword evidence="1" id="KW-1133">Transmembrane helix</keyword>
<dbReference type="PANTHER" id="PTHR30590">
    <property type="entry name" value="INNER MEMBRANE PROTEIN"/>
    <property type="match status" value="1"/>
</dbReference>
<feature type="transmembrane region" description="Helical" evidence="1">
    <location>
        <begin position="222"/>
        <end position="244"/>
    </location>
</feature>
<feature type="transmembrane region" description="Helical" evidence="1">
    <location>
        <begin position="291"/>
        <end position="316"/>
    </location>
</feature>
<keyword evidence="1" id="KW-0472">Membrane</keyword>